<organism evidence="2 3">
    <name type="scientific">Neoroseomonas soli</name>
    <dbReference type="NCBI Taxonomy" id="1081025"/>
    <lineage>
        <taxon>Bacteria</taxon>
        <taxon>Pseudomonadati</taxon>
        <taxon>Pseudomonadota</taxon>
        <taxon>Alphaproteobacteria</taxon>
        <taxon>Acetobacterales</taxon>
        <taxon>Acetobacteraceae</taxon>
        <taxon>Neoroseomonas</taxon>
    </lineage>
</organism>
<dbReference type="GO" id="GO:0042834">
    <property type="term" value="F:peptidoglycan binding"/>
    <property type="evidence" value="ECO:0007669"/>
    <property type="project" value="InterPro"/>
</dbReference>
<name>A0A9X9WZ24_9PROT</name>
<dbReference type="Proteomes" id="UP001138751">
    <property type="component" value="Unassembled WGS sequence"/>
</dbReference>
<dbReference type="AlphaFoldDB" id="A0A9X9WZ24"/>
<evidence type="ECO:0000259" key="1">
    <source>
        <dbReference type="PROSITE" id="PS51724"/>
    </source>
</evidence>
<keyword evidence="3" id="KW-1185">Reference proteome</keyword>
<dbReference type="InterPro" id="IPR007730">
    <property type="entry name" value="SPOR-like_dom"/>
</dbReference>
<accession>A0A9X9WZ24</accession>
<evidence type="ECO:0000313" key="2">
    <source>
        <dbReference type="EMBL" id="MBR0672403.1"/>
    </source>
</evidence>
<dbReference type="SUPFAM" id="SSF110997">
    <property type="entry name" value="Sporulation related repeat"/>
    <property type="match status" value="1"/>
</dbReference>
<feature type="domain" description="SPOR" evidence="1">
    <location>
        <begin position="44"/>
        <end position="119"/>
    </location>
</feature>
<gene>
    <name evidence="2" type="ORF">GXW76_14570</name>
</gene>
<dbReference type="InterPro" id="IPR036680">
    <property type="entry name" value="SPOR-like_sf"/>
</dbReference>
<dbReference type="Gene3D" id="3.30.70.1070">
    <property type="entry name" value="Sporulation related repeat"/>
    <property type="match status" value="1"/>
</dbReference>
<comment type="caution">
    <text evidence="2">The sequence shown here is derived from an EMBL/GenBank/DDBJ whole genome shotgun (WGS) entry which is preliminary data.</text>
</comment>
<evidence type="ECO:0000313" key="3">
    <source>
        <dbReference type="Proteomes" id="UP001138751"/>
    </source>
</evidence>
<sequence length="119" mass="12065">SLAPPPGARAVEARAAAPVRQAAAEVAPASPADVALPETVIQGAPAPGRLFVEAGTLSRHDAAGRLAARIPGARIEAFGPRRDQQYRVRLGPFADVASADAALERTLAAGVSGARILVD</sequence>
<reference evidence="2" key="2">
    <citation type="journal article" date="2021" name="Syst. Appl. Microbiol.">
        <title>Roseomonas hellenica sp. nov., isolated from roots of wild-growing Alkanna tinctoria.</title>
        <authorList>
            <person name="Rat A."/>
            <person name="Naranjo H.D."/>
            <person name="Lebbe L."/>
            <person name="Cnockaert M."/>
            <person name="Krigas N."/>
            <person name="Grigoriadou K."/>
            <person name="Maloupa E."/>
            <person name="Willems A."/>
        </authorList>
    </citation>
    <scope>NUCLEOTIDE SEQUENCE</scope>
    <source>
        <strain evidence="2">LMG 31231</strain>
    </source>
</reference>
<reference evidence="2" key="1">
    <citation type="submission" date="2020-01" db="EMBL/GenBank/DDBJ databases">
        <authorList>
            <person name="Rat A."/>
        </authorList>
    </citation>
    <scope>NUCLEOTIDE SEQUENCE</scope>
    <source>
        <strain evidence="2">LMG 31231</strain>
    </source>
</reference>
<proteinExistence type="predicted"/>
<dbReference type="RefSeq" id="WP_211862822.1">
    <property type="nucleotide sequence ID" value="NZ_JAAEDM010000039.1"/>
</dbReference>
<dbReference type="EMBL" id="JAAEDM010000039">
    <property type="protein sequence ID" value="MBR0672403.1"/>
    <property type="molecule type" value="Genomic_DNA"/>
</dbReference>
<protein>
    <submittedName>
        <fullName evidence="2">SPOR domain-containing protein</fullName>
    </submittedName>
</protein>
<dbReference type="PROSITE" id="PS51724">
    <property type="entry name" value="SPOR"/>
    <property type="match status" value="1"/>
</dbReference>
<dbReference type="Pfam" id="PF05036">
    <property type="entry name" value="SPOR"/>
    <property type="match status" value="1"/>
</dbReference>
<feature type="non-terminal residue" evidence="2">
    <location>
        <position position="1"/>
    </location>
</feature>